<evidence type="ECO:0000256" key="10">
    <source>
        <dbReference type="ARBA" id="ARBA00023303"/>
    </source>
</evidence>
<evidence type="ECO:0000256" key="11">
    <source>
        <dbReference type="ARBA" id="ARBA00034430"/>
    </source>
</evidence>
<keyword evidence="7 12" id="KW-1133">Transmembrane helix</keyword>
<feature type="transmembrane region" description="Helical" evidence="12">
    <location>
        <begin position="14"/>
        <end position="35"/>
    </location>
</feature>
<dbReference type="PROSITE" id="PS51201">
    <property type="entry name" value="RCK_N"/>
    <property type="match status" value="1"/>
</dbReference>
<evidence type="ECO:0000256" key="2">
    <source>
        <dbReference type="ARBA" id="ARBA00022448"/>
    </source>
</evidence>
<dbReference type="RefSeq" id="WP_025908090.1">
    <property type="nucleotide sequence ID" value="NZ_KQ758660.1"/>
</dbReference>
<keyword evidence="15" id="KW-1185">Reference proteome</keyword>
<dbReference type="InterPro" id="IPR003148">
    <property type="entry name" value="RCK_N"/>
</dbReference>
<comment type="caution">
    <text evidence="14">The sequence shown here is derived from an EMBL/GenBank/DDBJ whole genome shotgun (WGS) entry which is preliminary data.</text>
</comment>
<keyword evidence="3" id="KW-0633">Potassium transport</keyword>
<dbReference type="GeneID" id="93684151"/>
<dbReference type="InterPro" id="IPR036291">
    <property type="entry name" value="NAD(P)-bd_dom_sf"/>
</dbReference>
<dbReference type="Gene3D" id="3.40.50.720">
    <property type="entry name" value="NAD(P)-binding Rossmann-like Domain"/>
    <property type="match status" value="1"/>
</dbReference>
<dbReference type="AlphaFoldDB" id="A0A0V8JK29"/>
<dbReference type="SUPFAM" id="SSF51735">
    <property type="entry name" value="NAD(P)-binding Rossmann-fold domains"/>
    <property type="match status" value="1"/>
</dbReference>
<keyword evidence="5" id="KW-0631">Potassium channel</keyword>
<evidence type="ECO:0000256" key="4">
    <source>
        <dbReference type="ARBA" id="ARBA00022692"/>
    </source>
</evidence>
<evidence type="ECO:0000256" key="9">
    <source>
        <dbReference type="ARBA" id="ARBA00023136"/>
    </source>
</evidence>
<proteinExistence type="predicted"/>
<keyword evidence="6" id="KW-0630">Potassium</keyword>
<dbReference type="InterPro" id="IPR047871">
    <property type="entry name" value="K_chnl_Slo-like"/>
</dbReference>
<evidence type="ECO:0000256" key="12">
    <source>
        <dbReference type="SAM" id="Phobius"/>
    </source>
</evidence>
<sequence>MVDWLLFRFFRRSVITRLLFIITFLVILFGTIMHIAEPQTFFTIFDGIWWVVITISTIGYGDFVPDTVIGKLIAMLLILIGTGFITTYFVSLATIAVSKENAYLEGNLKFLGEGHLIIIGWNERARLVIEEYKKAFHEEVIVLIDSSLKKNPMICDRLHFIKGSASDSNTLSLANLSKAKKVLITADQHTTEEQADMQTIVTLVAIRGANPSAYLIAELLTEKHIRNAETIGINEIIKTNELISQLMHENIFVTKLKE</sequence>
<reference evidence="14 15" key="1">
    <citation type="submission" date="2015-11" db="EMBL/GenBank/DDBJ databases">
        <title>Bacillus caseinolyticus sp nov.</title>
        <authorList>
            <person name="Dastager S.G."/>
            <person name="Mawlankar R."/>
        </authorList>
    </citation>
    <scope>NUCLEOTIDE SEQUENCE [LARGE SCALE GENOMIC DNA]</scope>
    <source>
        <strain evidence="14 15">SGD-V-76</strain>
    </source>
</reference>
<keyword evidence="8" id="KW-0406">Ion transport</keyword>
<dbReference type="Pfam" id="PF02254">
    <property type="entry name" value="TrkA_N"/>
    <property type="match status" value="1"/>
</dbReference>
<keyword evidence="2" id="KW-0813">Transport</keyword>
<dbReference type="GO" id="GO:0005267">
    <property type="term" value="F:potassium channel activity"/>
    <property type="evidence" value="ECO:0007669"/>
    <property type="project" value="UniProtKB-KW"/>
</dbReference>
<evidence type="ECO:0000313" key="14">
    <source>
        <dbReference type="EMBL" id="KSU87397.1"/>
    </source>
</evidence>
<gene>
    <name evidence="14" type="ORF">AS180_13460</name>
</gene>
<dbReference type="InterPro" id="IPR003280">
    <property type="entry name" value="2pore_dom_K_chnl"/>
</dbReference>
<evidence type="ECO:0000256" key="6">
    <source>
        <dbReference type="ARBA" id="ARBA00022958"/>
    </source>
</evidence>
<keyword evidence="10" id="KW-0407">Ion channel</keyword>
<evidence type="ECO:0000256" key="8">
    <source>
        <dbReference type="ARBA" id="ARBA00023065"/>
    </source>
</evidence>
<dbReference type="Gene3D" id="1.10.287.70">
    <property type="match status" value="1"/>
</dbReference>
<evidence type="ECO:0000259" key="13">
    <source>
        <dbReference type="PROSITE" id="PS51201"/>
    </source>
</evidence>
<evidence type="ECO:0000313" key="15">
    <source>
        <dbReference type="Proteomes" id="UP000053681"/>
    </source>
</evidence>
<dbReference type="SUPFAM" id="SSF81324">
    <property type="entry name" value="Voltage-gated potassium channels"/>
    <property type="match status" value="1"/>
</dbReference>
<dbReference type="PANTHER" id="PTHR10027">
    <property type="entry name" value="CALCIUM-ACTIVATED POTASSIUM CHANNEL ALPHA CHAIN"/>
    <property type="match status" value="1"/>
</dbReference>
<name>A0A0V8JK29_9BACI</name>
<feature type="domain" description="RCK N-terminal" evidence="13">
    <location>
        <begin position="113"/>
        <end position="238"/>
    </location>
</feature>
<dbReference type="PANTHER" id="PTHR10027:SF10">
    <property type="entry name" value="SLOWPOKE 2, ISOFORM D"/>
    <property type="match status" value="1"/>
</dbReference>
<dbReference type="Pfam" id="PF07885">
    <property type="entry name" value="Ion_trans_2"/>
    <property type="match status" value="1"/>
</dbReference>
<evidence type="ECO:0000256" key="1">
    <source>
        <dbReference type="ARBA" id="ARBA00004651"/>
    </source>
</evidence>
<evidence type="ECO:0000256" key="7">
    <source>
        <dbReference type="ARBA" id="ARBA00022989"/>
    </source>
</evidence>
<organism evidence="14 15">
    <name type="scientific">Priestia veravalensis</name>
    <dbReference type="NCBI Taxonomy" id="1414648"/>
    <lineage>
        <taxon>Bacteria</taxon>
        <taxon>Bacillati</taxon>
        <taxon>Bacillota</taxon>
        <taxon>Bacilli</taxon>
        <taxon>Bacillales</taxon>
        <taxon>Bacillaceae</taxon>
        <taxon>Priestia</taxon>
    </lineage>
</organism>
<comment type="subcellular location">
    <subcellularLocation>
        <location evidence="1">Cell membrane</location>
        <topology evidence="1">Multi-pass membrane protein</topology>
    </subcellularLocation>
</comment>
<comment type="catalytic activity">
    <reaction evidence="11">
        <text>K(+)(in) = K(+)(out)</text>
        <dbReference type="Rhea" id="RHEA:29463"/>
        <dbReference type="ChEBI" id="CHEBI:29103"/>
    </reaction>
</comment>
<accession>A0A0V8JK29</accession>
<dbReference type="EMBL" id="LNQP01000045">
    <property type="protein sequence ID" value="KSU87397.1"/>
    <property type="molecule type" value="Genomic_DNA"/>
</dbReference>
<feature type="transmembrane region" description="Helical" evidence="12">
    <location>
        <begin position="41"/>
        <end position="60"/>
    </location>
</feature>
<feature type="transmembrane region" description="Helical" evidence="12">
    <location>
        <begin position="72"/>
        <end position="97"/>
    </location>
</feature>
<keyword evidence="9 12" id="KW-0472">Membrane</keyword>
<evidence type="ECO:0000256" key="5">
    <source>
        <dbReference type="ARBA" id="ARBA00022826"/>
    </source>
</evidence>
<evidence type="ECO:0000256" key="3">
    <source>
        <dbReference type="ARBA" id="ARBA00022538"/>
    </source>
</evidence>
<dbReference type="InterPro" id="IPR013099">
    <property type="entry name" value="K_chnl_dom"/>
</dbReference>
<dbReference type="PRINTS" id="PR01333">
    <property type="entry name" value="2POREKCHANEL"/>
</dbReference>
<dbReference type="Proteomes" id="UP000053681">
    <property type="component" value="Unassembled WGS sequence"/>
</dbReference>
<protein>
    <submittedName>
        <fullName evidence="14">Ion transporter</fullName>
    </submittedName>
</protein>
<keyword evidence="4 12" id="KW-0812">Transmembrane</keyword>
<dbReference type="GO" id="GO:0005886">
    <property type="term" value="C:plasma membrane"/>
    <property type="evidence" value="ECO:0007669"/>
    <property type="project" value="UniProtKB-SubCell"/>
</dbReference>